<gene>
    <name evidence="1" type="ORF">F7R26_012420</name>
</gene>
<sequence>MLAPVLTSADFLRAFQALMPRGRVWNAEPDSIQTKAAAGLSPSYAAQTARSNNLLIDAFPATTYELLPEWESTLGLPDPCAGPGASTQVRRNQVVARLANSGGQSAAYYAGFAQKLGYGIFITNYAPFRCGQSTAGQALGNEDWFFTWAVNAPINTIVRFSAGKSSAGDPLGSWGNHVLECEMNAIAPAHTILLFNYGDFPTLEDAASLDVIVNVDLPAAFA</sequence>
<organism evidence="1 2">
    <name type="scientific">Cupriavidus basilensis</name>
    <dbReference type="NCBI Taxonomy" id="68895"/>
    <lineage>
        <taxon>Bacteria</taxon>
        <taxon>Pseudomonadati</taxon>
        <taxon>Pseudomonadota</taxon>
        <taxon>Betaproteobacteria</taxon>
        <taxon>Burkholderiales</taxon>
        <taxon>Burkholderiaceae</taxon>
        <taxon>Cupriavidus</taxon>
    </lineage>
</organism>
<evidence type="ECO:0000313" key="1">
    <source>
        <dbReference type="EMBL" id="QOT75047.1"/>
    </source>
</evidence>
<dbReference type="AlphaFoldDB" id="A0A643G4E1"/>
<reference evidence="1 2" key="1">
    <citation type="submission" date="2020-10" db="EMBL/GenBank/DDBJ databases">
        <title>Complete genome sequence of Cupriavidus basilensis CCUG 49340T.</title>
        <authorList>
            <person name="Salva-Serra F."/>
            <person name="Donoso R.A."/>
            <person name="Cho K.H."/>
            <person name="Yoo J.A."/>
            <person name="Lee K."/>
            <person name="Yoon S.-H."/>
            <person name="Perez-Pantoja D."/>
            <person name="Moore E.R.B."/>
        </authorList>
    </citation>
    <scope>NUCLEOTIDE SEQUENCE [LARGE SCALE GENOMIC DNA]</scope>
    <source>
        <strain evidence="2">CCUG 49340</strain>
    </source>
</reference>
<dbReference type="EMBL" id="CP062803">
    <property type="protein sequence ID" value="QOT75047.1"/>
    <property type="molecule type" value="Genomic_DNA"/>
</dbReference>
<dbReference type="GeneID" id="98401714"/>
<proteinExistence type="predicted"/>
<protein>
    <submittedName>
        <fullName evidence="1">DUF2313 domain-containing protein</fullName>
    </submittedName>
</protein>
<dbReference type="RefSeq" id="WP_150983292.1">
    <property type="nucleotide sequence ID" value="NZ_CP062803.1"/>
</dbReference>
<dbReference type="InterPro" id="IPR018755">
    <property type="entry name" value="Phage_Mu_Gp48"/>
</dbReference>
<dbReference type="Pfam" id="PF10076">
    <property type="entry name" value="Phage_Mu_Gp48"/>
    <property type="match status" value="1"/>
</dbReference>
<evidence type="ECO:0000313" key="2">
    <source>
        <dbReference type="Proteomes" id="UP000397656"/>
    </source>
</evidence>
<accession>A0A643G4E1</accession>
<name>A0A643G4E1_9BURK</name>
<dbReference type="Proteomes" id="UP000397656">
    <property type="component" value="Chromosome 1"/>
</dbReference>